<keyword evidence="4 7" id="KW-0812">Transmembrane</keyword>
<keyword evidence="3 9" id="KW-0808">Transferase</keyword>
<comment type="similarity">
    <text evidence="2">Belongs to the bacterial sugar transferase family.</text>
</comment>
<dbReference type="GO" id="GO:0016020">
    <property type="term" value="C:membrane"/>
    <property type="evidence" value="ECO:0007669"/>
    <property type="project" value="UniProtKB-SubCell"/>
</dbReference>
<dbReference type="NCBIfam" id="TIGR03025">
    <property type="entry name" value="EPS_sugtrans"/>
    <property type="match status" value="1"/>
</dbReference>
<name>A0A0G3GUK1_9CORY</name>
<feature type="transmembrane region" description="Helical" evidence="7">
    <location>
        <begin position="78"/>
        <end position="95"/>
    </location>
</feature>
<accession>A0A0G3GUK1</accession>
<evidence type="ECO:0000313" key="10">
    <source>
        <dbReference type="Proteomes" id="UP000035199"/>
    </source>
</evidence>
<dbReference type="InterPro" id="IPR003362">
    <property type="entry name" value="Bact_transf"/>
</dbReference>
<evidence type="ECO:0000259" key="8">
    <source>
        <dbReference type="Pfam" id="PF02397"/>
    </source>
</evidence>
<dbReference type="PATRIC" id="fig|571915.4.peg.509"/>
<dbReference type="AlphaFoldDB" id="A0A0G3GUK1"/>
<reference evidence="9 10" key="1">
    <citation type="journal article" date="2015" name="Genome Announc.">
        <title>Complete Genome Sequence of the Type Strain Corynebacterium mustelae DSM 45274, Isolated from Various Tissues of a Male Ferret with Lethal Sepsis.</title>
        <authorList>
            <person name="Ruckert C."/>
            <person name="Eimer J."/>
            <person name="Winkler A."/>
            <person name="Tauch A."/>
        </authorList>
    </citation>
    <scope>NUCLEOTIDE SEQUENCE [LARGE SCALE GENOMIC DNA]</scope>
    <source>
        <strain evidence="9 10">DSM 45274</strain>
    </source>
</reference>
<evidence type="ECO:0000256" key="1">
    <source>
        <dbReference type="ARBA" id="ARBA00004141"/>
    </source>
</evidence>
<dbReference type="EMBL" id="CP011542">
    <property type="protein sequence ID" value="AKK04824.1"/>
    <property type="molecule type" value="Genomic_DNA"/>
</dbReference>
<dbReference type="STRING" id="571915.CMUST_02400"/>
<evidence type="ECO:0000256" key="7">
    <source>
        <dbReference type="SAM" id="Phobius"/>
    </source>
</evidence>
<keyword evidence="10" id="KW-1185">Reference proteome</keyword>
<evidence type="ECO:0000256" key="4">
    <source>
        <dbReference type="ARBA" id="ARBA00022692"/>
    </source>
</evidence>
<sequence length="496" mass="55044">MTLKSHSKTKKVPAVSTYFSLDDVTGRWFPATIRRKQRSSSAFILIFSDLAVIAMAIVIPLCVSFYAQGFSTAEEATVGFIVSAITLCTTWIALLTLSGTHSSNADVNQSIPVQKIALATLLTFGMFAIADTIYLDSLPQWLFFATMPGGLLLLIGSRLAIQQFRLGFPATRQRTRNAVILSSSPTTECELAYLQTAQKYNLNLASWIDINQAYNSTSFENYILTELARHKADTLLVSMLCGLNAHQTQRLKWALEGSNIRLIFILPFNGVATGRMSVRSGVETALLEIKTSRYTGLYFSAKRLLDIVAASLGILLLAPLLAVIAIVIKLDDGGPVFFLQTRVGHNRQPFQMIKFRTMKTDAESQLAALTQAHDAGNEVLFKLKNDPRITAPGRFLRRYSLDELPQLFNVLLGDMTLIGPRPPLPREVARFEPHVLRKFLVKPGITGLWQTMGRSNLSWEESVKLDLYYVENCSAALDFSILARTFKAVLSKEGAY</sequence>
<dbReference type="PANTHER" id="PTHR30576">
    <property type="entry name" value="COLANIC BIOSYNTHESIS UDP-GLUCOSE LIPID CARRIER TRANSFERASE"/>
    <property type="match status" value="1"/>
</dbReference>
<feature type="domain" description="Bacterial sugar transferase" evidence="8">
    <location>
        <begin position="302"/>
        <end position="490"/>
    </location>
</feature>
<feature type="transmembrane region" description="Helical" evidence="7">
    <location>
        <begin position="42"/>
        <end position="66"/>
    </location>
</feature>
<evidence type="ECO:0000256" key="5">
    <source>
        <dbReference type="ARBA" id="ARBA00022989"/>
    </source>
</evidence>
<feature type="transmembrane region" description="Helical" evidence="7">
    <location>
        <begin position="141"/>
        <end position="161"/>
    </location>
</feature>
<organism evidence="9 10">
    <name type="scientific">Corynebacterium mustelae</name>
    <dbReference type="NCBI Taxonomy" id="571915"/>
    <lineage>
        <taxon>Bacteria</taxon>
        <taxon>Bacillati</taxon>
        <taxon>Actinomycetota</taxon>
        <taxon>Actinomycetes</taxon>
        <taxon>Mycobacteriales</taxon>
        <taxon>Corynebacteriaceae</taxon>
        <taxon>Corynebacterium</taxon>
    </lineage>
</organism>
<evidence type="ECO:0000313" key="9">
    <source>
        <dbReference type="EMBL" id="AKK04824.1"/>
    </source>
</evidence>
<dbReference type="KEGG" id="cmv:CMUST_02400"/>
<dbReference type="InterPro" id="IPR017475">
    <property type="entry name" value="EPS_sugar_tfrase"/>
</dbReference>
<dbReference type="PANTHER" id="PTHR30576:SF10">
    <property type="entry name" value="SLL5057 PROTEIN"/>
    <property type="match status" value="1"/>
</dbReference>
<keyword evidence="6 7" id="KW-0472">Membrane</keyword>
<comment type="subcellular location">
    <subcellularLocation>
        <location evidence="1">Membrane</location>
        <topology evidence="1">Multi-pass membrane protein</topology>
    </subcellularLocation>
</comment>
<reference evidence="10" key="2">
    <citation type="submission" date="2015-05" db="EMBL/GenBank/DDBJ databases">
        <title>Complete genome sequence of Corynebacterium mustelae DSM 45274, isolated from various tissues of a male ferret with lethal sepsis.</title>
        <authorList>
            <person name="Ruckert C."/>
            <person name="Albersmeier A."/>
            <person name="Winkler A."/>
            <person name="Tauch A."/>
        </authorList>
    </citation>
    <scope>NUCLEOTIDE SEQUENCE [LARGE SCALE GENOMIC DNA]</scope>
    <source>
        <strain evidence="10">DSM 45274</strain>
    </source>
</reference>
<evidence type="ECO:0000256" key="2">
    <source>
        <dbReference type="ARBA" id="ARBA00006464"/>
    </source>
</evidence>
<feature type="transmembrane region" description="Helical" evidence="7">
    <location>
        <begin position="304"/>
        <end position="328"/>
    </location>
</feature>
<evidence type="ECO:0000256" key="6">
    <source>
        <dbReference type="ARBA" id="ARBA00023136"/>
    </source>
</evidence>
<evidence type="ECO:0000256" key="3">
    <source>
        <dbReference type="ARBA" id="ARBA00022679"/>
    </source>
</evidence>
<protein>
    <submittedName>
        <fullName evidence="9">Exopolysaccharide biosynthesis polyprenyl glycosylphosphotransferase</fullName>
    </submittedName>
</protein>
<dbReference type="GO" id="GO:0016780">
    <property type="term" value="F:phosphotransferase activity, for other substituted phosphate groups"/>
    <property type="evidence" value="ECO:0007669"/>
    <property type="project" value="TreeGrafter"/>
</dbReference>
<keyword evidence="5 7" id="KW-1133">Transmembrane helix</keyword>
<dbReference type="Proteomes" id="UP000035199">
    <property type="component" value="Chromosome"/>
</dbReference>
<gene>
    <name evidence="9" type="ORF">CMUST_02400</name>
</gene>
<proteinExistence type="inferred from homology"/>
<feature type="transmembrane region" description="Helical" evidence="7">
    <location>
        <begin position="116"/>
        <end position="135"/>
    </location>
</feature>
<dbReference type="Pfam" id="PF02397">
    <property type="entry name" value="Bac_transf"/>
    <property type="match status" value="1"/>
</dbReference>